<dbReference type="Gene3D" id="3.40.50.150">
    <property type="entry name" value="Vaccinia Virus protein VP39"/>
    <property type="match status" value="1"/>
</dbReference>
<accession>A0A8J3N1Z0</accession>
<dbReference type="Proteomes" id="UP000597444">
    <property type="component" value="Unassembled WGS sequence"/>
</dbReference>
<name>A0A8J3N1Z0_9CHLR</name>
<dbReference type="EMBL" id="BNJK01000001">
    <property type="protein sequence ID" value="GHO94777.1"/>
    <property type="molecule type" value="Genomic_DNA"/>
</dbReference>
<dbReference type="RefSeq" id="WP_220205492.1">
    <property type="nucleotide sequence ID" value="NZ_BNJK01000001.1"/>
</dbReference>
<reference evidence="1" key="1">
    <citation type="submission" date="2020-10" db="EMBL/GenBank/DDBJ databases">
        <title>Taxonomic study of unclassified bacteria belonging to the class Ktedonobacteria.</title>
        <authorList>
            <person name="Yabe S."/>
            <person name="Wang C.M."/>
            <person name="Zheng Y."/>
            <person name="Sakai Y."/>
            <person name="Cavaletti L."/>
            <person name="Monciardini P."/>
            <person name="Donadio S."/>
        </authorList>
    </citation>
    <scope>NUCLEOTIDE SEQUENCE</scope>
    <source>
        <strain evidence="1">ID150040</strain>
    </source>
</reference>
<dbReference type="SUPFAM" id="SSF53335">
    <property type="entry name" value="S-adenosyl-L-methionine-dependent methyltransferases"/>
    <property type="match status" value="1"/>
</dbReference>
<protein>
    <recommendedName>
        <fullName evidence="3">Methyltransferase type 11 domain-containing protein</fullName>
    </recommendedName>
</protein>
<proteinExistence type="predicted"/>
<evidence type="ECO:0000313" key="2">
    <source>
        <dbReference type="Proteomes" id="UP000597444"/>
    </source>
</evidence>
<organism evidence="1 2">
    <name type="scientific">Reticulibacter mediterranei</name>
    <dbReference type="NCBI Taxonomy" id="2778369"/>
    <lineage>
        <taxon>Bacteria</taxon>
        <taxon>Bacillati</taxon>
        <taxon>Chloroflexota</taxon>
        <taxon>Ktedonobacteria</taxon>
        <taxon>Ktedonobacterales</taxon>
        <taxon>Reticulibacteraceae</taxon>
        <taxon>Reticulibacter</taxon>
    </lineage>
</organism>
<dbReference type="AlphaFoldDB" id="A0A8J3N1Z0"/>
<dbReference type="InterPro" id="IPR029063">
    <property type="entry name" value="SAM-dependent_MTases_sf"/>
</dbReference>
<sequence>MVDIGQTDTSHVSASSSFLTNQPRSWNRHFTYQGRQLFYNRIAFNNSAERAVEVPLAFDFLAQQVGKEPILEVGNVLQHYENALSDSLGLRHRHIVDKFEVGSGIENIDIFDIQPSKKYQTVVCISTVEHVGQNCDPLGNFGEQQKSSDLEAPLKAIAKLYDLLEDGGRALITLPFGKLIDGGWYVQASTAYLDLLVTKYGLPDDAVSTTFLQCIARERKWINPRQHWIETAPELLANARYDDLRSGARAIAVLELTRATQPFTLDLTIPPTTLDYTRSILTQNMFFMLGQIQRLVRR</sequence>
<evidence type="ECO:0000313" key="1">
    <source>
        <dbReference type="EMBL" id="GHO94777.1"/>
    </source>
</evidence>
<evidence type="ECO:0008006" key="3">
    <source>
        <dbReference type="Google" id="ProtNLM"/>
    </source>
</evidence>
<keyword evidence="2" id="KW-1185">Reference proteome</keyword>
<gene>
    <name evidence="1" type="ORF">KSF_048250</name>
</gene>
<comment type="caution">
    <text evidence="1">The sequence shown here is derived from an EMBL/GenBank/DDBJ whole genome shotgun (WGS) entry which is preliminary data.</text>
</comment>